<dbReference type="EMBL" id="JANPWB010000003">
    <property type="protein sequence ID" value="KAJ1196497.1"/>
    <property type="molecule type" value="Genomic_DNA"/>
</dbReference>
<keyword evidence="3" id="KW-1185">Reference proteome</keyword>
<feature type="transmembrane region" description="Helical" evidence="1">
    <location>
        <begin position="15"/>
        <end position="38"/>
    </location>
</feature>
<dbReference type="AlphaFoldDB" id="A0AAV7V6S2"/>
<keyword evidence="1" id="KW-0472">Membrane</keyword>
<accession>A0AAV7V6S2</accession>
<feature type="non-terminal residue" evidence="2">
    <location>
        <position position="71"/>
    </location>
</feature>
<proteinExistence type="predicted"/>
<evidence type="ECO:0000313" key="2">
    <source>
        <dbReference type="EMBL" id="KAJ1196497.1"/>
    </source>
</evidence>
<feature type="transmembrane region" description="Helical" evidence="1">
    <location>
        <begin position="45"/>
        <end position="69"/>
    </location>
</feature>
<evidence type="ECO:0000313" key="3">
    <source>
        <dbReference type="Proteomes" id="UP001066276"/>
    </source>
</evidence>
<keyword evidence="1" id="KW-0812">Transmembrane</keyword>
<organism evidence="2 3">
    <name type="scientific">Pleurodeles waltl</name>
    <name type="common">Iberian ribbed newt</name>
    <dbReference type="NCBI Taxonomy" id="8319"/>
    <lineage>
        <taxon>Eukaryota</taxon>
        <taxon>Metazoa</taxon>
        <taxon>Chordata</taxon>
        <taxon>Craniata</taxon>
        <taxon>Vertebrata</taxon>
        <taxon>Euteleostomi</taxon>
        <taxon>Amphibia</taxon>
        <taxon>Batrachia</taxon>
        <taxon>Caudata</taxon>
        <taxon>Salamandroidea</taxon>
        <taxon>Salamandridae</taxon>
        <taxon>Pleurodelinae</taxon>
        <taxon>Pleurodeles</taxon>
    </lineage>
</organism>
<feature type="non-terminal residue" evidence="2">
    <location>
        <position position="1"/>
    </location>
</feature>
<name>A0AAV7V6S2_PLEWA</name>
<comment type="caution">
    <text evidence="2">The sequence shown here is derived from an EMBL/GenBank/DDBJ whole genome shotgun (WGS) entry which is preliminary data.</text>
</comment>
<sequence>CCVVYIMYTISWDSAVWIMSFILYHGTVLCCMLYYAFYSISWGSAVWFISFILFHGTVLFGLCHLYYIMGR</sequence>
<reference evidence="2" key="1">
    <citation type="journal article" date="2022" name="bioRxiv">
        <title>Sequencing and chromosome-scale assembly of the giantPleurodeles waltlgenome.</title>
        <authorList>
            <person name="Brown T."/>
            <person name="Elewa A."/>
            <person name="Iarovenko S."/>
            <person name="Subramanian E."/>
            <person name="Araus A.J."/>
            <person name="Petzold A."/>
            <person name="Susuki M."/>
            <person name="Suzuki K.-i.T."/>
            <person name="Hayashi T."/>
            <person name="Toyoda A."/>
            <person name="Oliveira C."/>
            <person name="Osipova E."/>
            <person name="Leigh N.D."/>
            <person name="Simon A."/>
            <person name="Yun M.H."/>
        </authorList>
    </citation>
    <scope>NUCLEOTIDE SEQUENCE</scope>
    <source>
        <strain evidence="2">20211129_DDA</strain>
        <tissue evidence="2">Liver</tissue>
    </source>
</reference>
<protein>
    <submittedName>
        <fullName evidence="2">Uncharacterized protein</fullName>
    </submittedName>
</protein>
<keyword evidence="1" id="KW-1133">Transmembrane helix</keyword>
<gene>
    <name evidence="2" type="ORF">NDU88_000368</name>
</gene>
<dbReference type="Proteomes" id="UP001066276">
    <property type="component" value="Chromosome 2_1"/>
</dbReference>
<evidence type="ECO:0000256" key="1">
    <source>
        <dbReference type="SAM" id="Phobius"/>
    </source>
</evidence>